<dbReference type="Proteomes" id="UP000461948">
    <property type="component" value="Unassembled WGS sequence"/>
</dbReference>
<dbReference type="PANTHER" id="PTHR34977">
    <property type="entry name" value="UPF0337 PROTEIN YJBJ"/>
    <property type="match status" value="1"/>
</dbReference>
<dbReference type="PIRSF" id="PIRSF039008">
    <property type="entry name" value="YjbJ"/>
    <property type="match status" value="1"/>
</dbReference>
<dbReference type="SUPFAM" id="SSF69047">
    <property type="entry name" value="Hypothetical protein YjbJ"/>
    <property type="match status" value="1"/>
</dbReference>
<dbReference type="RefSeq" id="WP_010672212.1">
    <property type="nucleotide sequence ID" value="NZ_CP068440.1"/>
</dbReference>
<sequence>MNKDEASGNWKQFKGKMKEKWGKLTDDDMQVIEGKRDQLVGKIQERYGSTKDEAEREVTAWEGQNKDHRW</sequence>
<dbReference type="Proteomes" id="UP000254640">
    <property type="component" value="Unassembled WGS sequence"/>
</dbReference>
<evidence type="ECO:0000256" key="2">
    <source>
        <dbReference type="SAM" id="MobiDB-lite"/>
    </source>
</evidence>
<dbReference type="EMBL" id="UGSO01000001">
    <property type="protein sequence ID" value="SUB18935.1"/>
    <property type="molecule type" value="Genomic_DNA"/>
</dbReference>
<dbReference type="NCBIfam" id="NF007748">
    <property type="entry name" value="PRK10428.1"/>
    <property type="match status" value="1"/>
</dbReference>
<comment type="similarity">
    <text evidence="1">Belongs to the UPF0337 (CsbD) family.</text>
</comment>
<dbReference type="PANTHER" id="PTHR34977:SF1">
    <property type="entry name" value="UPF0337 PROTEIN YJBJ"/>
    <property type="match status" value="1"/>
</dbReference>
<dbReference type="EMBL" id="WKLC01000044">
    <property type="protein sequence ID" value="MSE14039.1"/>
    <property type="molecule type" value="Genomic_DNA"/>
</dbReference>
<dbReference type="InterPro" id="IPR008462">
    <property type="entry name" value="CsbD"/>
</dbReference>
<dbReference type="InterPro" id="IPR050423">
    <property type="entry name" value="UPF0337_stress_rsp"/>
</dbReference>
<accession>A0A356RRM9</accession>
<evidence type="ECO:0000259" key="3">
    <source>
        <dbReference type="Pfam" id="PF05532"/>
    </source>
</evidence>
<dbReference type="GeneID" id="66823787"/>
<organism evidence="5 6">
    <name type="scientific">Enterobacter agglomerans</name>
    <name type="common">Erwinia herbicola</name>
    <name type="synonym">Pantoea agglomerans</name>
    <dbReference type="NCBI Taxonomy" id="549"/>
    <lineage>
        <taxon>Bacteria</taxon>
        <taxon>Pseudomonadati</taxon>
        <taxon>Pseudomonadota</taxon>
        <taxon>Gammaproteobacteria</taxon>
        <taxon>Enterobacterales</taxon>
        <taxon>Erwiniaceae</taxon>
        <taxon>Pantoea</taxon>
        <taxon>Pantoea agglomerans group</taxon>
    </lineage>
</organism>
<feature type="domain" description="CsbD-like" evidence="3">
    <location>
        <begin position="4"/>
        <end position="56"/>
    </location>
</feature>
<name>A0A356RRM9_ENTAG</name>
<reference evidence="5 6" key="1">
    <citation type="submission" date="2018-06" db="EMBL/GenBank/DDBJ databases">
        <authorList>
            <consortium name="Pathogen Informatics"/>
            <person name="Doyle S."/>
        </authorList>
    </citation>
    <scope>NUCLEOTIDE SEQUENCE [LARGE SCALE GENOMIC DNA]</scope>
    <source>
        <strain evidence="5 6">NCTC9381</strain>
    </source>
</reference>
<dbReference type="AlphaFoldDB" id="A0A356RRM9"/>
<evidence type="ECO:0000313" key="5">
    <source>
        <dbReference type="EMBL" id="SUB18935.1"/>
    </source>
</evidence>
<evidence type="ECO:0000313" key="6">
    <source>
        <dbReference type="Proteomes" id="UP000254640"/>
    </source>
</evidence>
<dbReference type="Pfam" id="PF05532">
    <property type="entry name" value="CsbD"/>
    <property type="match status" value="1"/>
</dbReference>
<dbReference type="Gene3D" id="1.10.1470.10">
    <property type="entry name" value="YjbJ"/>
    <property type="match status" value="1"/>
</dbReference>
<dbReference type="STRING" id="549.BEE12_08095"/>
<evidence type="ECO:0000313" key="7">
    <source>
        <dbReference type="Proteomes" id="UP000461948"/>
    </source>
</evidence>
<feature type="region of interest" description="Disordered" evidence="2">
    <location>
        <begin position="49"/>
        <end position="70"/>
    </location>
</feature>
<keyword evidence="6" id="KW-1185">Reference proteome</keyword>
<gene>
    <name evidence="5" type="primary">yjbJ_1</name>
    <name evidence="4" type="ORF">GKC49_02385</name>
    <name evidence="5" type="ORF">NCTC9381_04909</name>
</gene>
<dbReference type="InterPro" id="IPR036629">
    <property type="entry name" value="YjbJ_sf"/>
</dbReference>
<reference evidence="4 7" key="2">
    <citation type="submission" date="2019-11" db="EMBL/GenBank/DDBJ databases">
        <title>Draft Genome Sequence of Plant Growth-Promoting Rhizosphere-Associated Bacteria.</title>
        <authorList>
            <person name="Vasilyev I.Y."/>
            <person name="Radchenko V."/>
            <person name="Ilnitskaya E.V."/>
        </authorList>
    </citation>
    <scope>NUCLEOTIDE SEQUENCE [LARGE SCALE GENOMIC DNA]</scope>
    <source>
        <strain evidence="4 7">VRA_MhP_f</strain>
    </source>
</reference>
<evidence type="ECO:0000313" key="4">
    <source>
        <dbReference type="EMBL" id="MSE14039.1"/>
    </source>
</evidence>
<proteinExistence type="inferred from homology"/>
<dbReference type="InterPro" id="IPR026042">
    <property type="entry name" value="YjbJ"/>
</dbReference>
<protein>
    <submittedName>
        <fullName evidence="4">CsbD family protein</fullName>
    </submittedName>
    <submittedName>
        <fullName evidence="5">CsbD-like</fullName>
    </submittedName>
</protein>
<evidence type="ECO:0000256" key="1">
    <source>
        <dbReference type="ARBA" id="ARBA00009129"/>
    </source>
</evidence>